<dbReference type="PROSITE" id="PS50883">
    <property type="entry name" value="EAL"/>
    <property type="match status" value="1"/>
</dbReference>
<evidence type="ECO:0000259" key="1">
    <source>
        <dbReference type="PROSITE" id="PS50883"/>
    </source>
</evidence>
<dbReference type="Pfam" id="PF00563">
    <property type="entry name" value="EAL"/>
    <property type="match status" value="1"/>
</dbReference>
<organism evidence="2 3">
    <name type="scientific">Microbacterium pygmaeum</name>
    <dbReference type="NCBI Taxonomy" id="370764"/>
    <lineage>
        <taxon>Bacteria</taxon>
        <taxon>Bacillati</taxon>
        <taxon>Actinomycetota</taxon>
        <taxon>Actinomycetes</taxon>
        <taxon>Micrococcales</taxon>
        <taxon>Microbacteriaceae</taxon>
        <taxon>Microbacterium</taxon>
    </lineage>
</organism>
<dbReference type="SUPFAM" id="SSF141868">
    <property type="entry name" value="EAL domain-like"/>
    <property type="match status" value="1"/>
</dbReference>
<dbReference type="InterPro" id="IPR035919">
    <property type="entry name" value="EAL_sf"/>
</dbReference>
<protein>
    <submittedName>
        <fullName evidence="2">EAL domain, c-di-GMP-specific phosphodiesterase class I (Or its enzymatically inactive variant)</fullName>
    </submittedName>
</protein>
<dbReference type="CDD" id="cd01948">
    <property type="entry name" value="EAL"/>
    <property type="match status" value="1"/>
</dbReference>
<dbReference type="AlphaFoldDB" id="A0A1G7X0X6"/>
<dbReference type="PANTHER" id="PTHR33121:SF79">
    <property type="entry name" value="CYCLIC DI-GMP PHOSPHODIESTERASE PDED-RELATED"/>
    <property type="match status" value="1"/>
</dbReference>
<dbReference type="GO" id="GO:0071111">
    <property type="term" value="F:cyclic-guanylate-specific phosphodiesterase activity"/>
    <property type="evidence" value="ECO:0007669"/>
    <property type="project" value="InterPro"/>
</dbReference>
<dbReference type="RefSeq" id="WP_091487791.1">
    <property type="nucleotide sequence ID" value="NZ_LT629692.1"/>
</dbReference>
<dbReference type="SMART" id="SM00052">
    <property type="entry name" value="EAL"/>
    <property type="match status" value="1"/>
</dbReference>
<sequence>MPDLTTLSAELDAALFRHEIYAVYQPQVDPLTGVVLGVEGLCRWSRSTGEAVGPDVFIPLAEESGVIHGVGRFMLDECLTQIERWHGQQHPVDVAVNVSPLQLATDGFPDYLIEQLAAHDVPAAPLTLEITESVPALEIAQIVPRLRMLRAAGVGVSLDDYGAGHASLSQLNMLPLSEVKLDRSLIQAADEASGRILWEAVERARDLGLRVVAEGVETDAQLDLARNLGCDRVQGYLFAAPMGVDDVDTLLAA</sequence>
<proteinExistence type="predicted"/>
<evidence type="ECO:0000313" key="2">
    <source>
        <dbReference type="EMBL" id="SDG77834.1"/>
    </source>
</evidence>
<evidence type="ECO:0000313" key="3">
    <source>
        <dbReference type="Proteomes" id="UP000199009"/>
    </source>
</evidence>
<feature type="domain" description="EAL" evidence="1">
    <location>
        <begin position="4"/>
        <end position="253"/>
    </location>
</feature>
<dbReference type="Proteomes" id="UP000199009">
    <property type="component" value="Chromosome I"/>
</dbReference>
<dbReference type="OrthoDB" id="23692at2"/>
<dbReference type="Gene3D" id="3.20.20.450">
    <property type="entry name" value="EAL domain"/>
    <property type="match status" value="1"/>
</dbReference>
<dbReference type="InterPro" id="IPR050706">
    <property type="entry name" value="Cyclic-di-GMP_PDE-like"/>
</dbReference>
<accession>A0A1G7X0X6</accession>
<dbReference type="InterPro" id="IPR001633">
    <property type="entry name" value="EAL_dom"/>
</dbReference>
<dbReference type="EMBL" id="LT629692">
    <property type="protein sequence ID" value="SDG77834.1"/>
    <property type="molecule type" value="Genomic_DNA"/>
</dbReference>
<gene>
    <name evidence="2" type="ORF">SAMN04489810_1267</name>
</gene>
<reference evidence="2 3" key="1">
    <citation type="submission" date="2016-10" db="EMBL/GenBank/DDBJ databases">
        <authorList>
            <person name="de Groot N.N."/>
        </authorList>
    </citation>
    <scope>NUCLEOTIDE SEQUENCE [LARGE SCALE GENOMIC DNA]</scope>
    <source>
        <strain evidence="2 3">DSM 23142</strain>
    </source>
</reference>
<dbReference type="PANTHER" id="PTHR33121">
    <property type="entry name" value="CYCLIC DI-GMP PHOSPHODIESTERASE PDEF"/>
    <property type="match status" value="1"/>
</dbReference>
<dbReference type="STRING" id="370764.SAMN04489810_1267"/>
<name>A0A1G7X0X6_9MICO</name>
<keyword evidence="3" id="KW-1185">Reference proteome</keyword>